<protein>
    <submittedName>
        <fullName evidence="1">Uncharacterized protein</fullName>
    </submittedName>
</protein>
<evidence type="ECO:0000313" key="1">
    <source>
        <dbReference type="EMBL" id="BCG26363.1"/>
    </source>
</evidence>
<sequence>MRLVIPRPDGCAGRYSLRAYRIHLHPVSGASRGLALGAAASVSRYAPSALLQRSWYLPKDVKHGQA</sequence>
<keyword evidence="4" id="KW-1185">Reference proteome</keyword>
<evidence type="ECO:0000313" key="2">
    <source>
        <dbReference type="EMBL" id="GJN50904.1"/>
    </source>
</evidence>
<gene>
    <name evidence="1" type="ORF">TUM18999_45540</name>
    <name evidence="2" type="ORF">TUM20286_06560</name>
</gene>
<evidence type="ECO:0000313" key="4">
    <source>
        <dbReference type="Proteomes" id="UP001054892"/>
    </source>
</evidence>
<dbReference type="KEGG" id="ptw:TUM18999_45540"/>
<dbReference type="Proteomes" id="UP000509383">
    <property type="component" value="Chromosome"/>
</dbReference>
<dbReference type="RefSeq" id="WP_173171837.1">
    <property type="nucleotide sequence ID" value="NZ_AP023189.1"/>
</dbReference>
<name>A0A6J4E8T8_9PSED</name>
<evidence type="ECO:0000313" key="3">
    <source>
        <dbReference type="Proteomes" id="UP000509383"/>
    </source>
</evidence>
<dbReference type="Proteomes" id="UP001054892">
    <property type="component" value="Unassembled WGS sequence"/>
</dbReference>
<dbReference type="AlphaFoldDB" id="A0A6J4E8T8"/>
<reference evidence="1 3" key="1">
    <citation type="submission" date="2020-05" db="EMBL/GenBank/DDBJ databases">
        <title>Characterization of novel class B3 metallo-beta-lactamase from novel Pseudomonas species.</title>
        <authorList>
            <person name="Yamada K."/>
            <person name="Aoki K."/>
            <person name="Ishii Y."/>
        </authorList>
    </citation>
    <scope>NUCLEOTIDE SEQUENCE [LARGE SCALE GENOMIC DNA]</scope>
    <source>
        <strain evidence="1 3">TUM18999</strain>
        <strain evidence="2 4">TUM20286</strain>
    </source>
</reference>
<accession>A0A6J4E8T8</accession>
<proteinExistence type="predicted"/>
<dbReference type="EMBL" id="BQKM01000001">
    <property type="protein sequence ID" value="GJN50904.1"/>
    <property type="molecule type" value="Genomic_DNA"/>
</dbReference>
<organism evidence="1 3">
    <name type="scientific">Pseudomonas tohonis</name>
    <dbReference type="NCBI Taxonomy" id="2725477"/>
    <lineage>
        <taxon>Bacteria</taxon>
        <taxon>Pseudomonadati</taxon>
        <taxon>Pseudomonadota</taxon>
        <taxon>Gammaproteobacteria</taxon>
        <taxon>Pseudomonadales</taxon>
        <taxon>Pseudomonadaceae</taxon>
        <taxon>Pseudomonas</taxon>
    </lineage>
</organism>
<dbReference type="EMBL" id="AP023189">
    <property type="protein sequence ID" value="BCG26363.1"/>
    <property type="molecule type" value="Genomic_DNA"/>
</dbReference>